<dbReference type="EMBL" id="JAEEGA010000016">
    <property type="protein sequence ID" value="MBP1043363.1"/>
    <property type="molecule type" value="Genomic_DNA"/>
</dbReference>
<dbReference type="Proteomes" id="UP000674938">
    <property type="component" value="Unassembled WGS sequence"/>
</dbReference>
<protein>
    <submittedName>
        <fullName evidence="1">DUF3892 domain-containing protein</fullName>
    </submittedName>
</protein>
<accession>A0A940SYG7</accession>
<name>A0A940SYG7_9ENTE</name>
<evidence type="ECO:0000313" key="1">
    <source>
        <dbReference type="EMBL" id="MBP1043363.1"/>
    </source>
</evidence>
<keyword evidence="2" id="KW-1185">Reference proteome</keyword>
<proteinExistence type="predicted"/>
<evidence type="ECO:0000313" key="2">
    <source>
        <dbReference type="Proteomes" id="UP000674938"/>
    </source>
</evidence>
<dbReference type="RefSeq" id="WP_209531178.1">
    <property type="nucleotide sequence ID" value="NZ_JAEEGA010000016.1"/>
</dbReference>
<sequence length="89" mass="10384">MFERITAIRVRRSKQPVVDDIFEIRLANEEVQSTNYVIQSLELGVVYYFYNQSGSVIKVIARHPIYKNPYICSEENDGVSDELLVLPRF</sequence>
<reference evidence="1" key="1">
    <citation type="submission" date="2020-12" db="EMBL/GenBank/DDBJ databases">
        <title>Vagococcus allomyrinae sp. nov. and Enterococcus lavae sp. nov., isolated from the larvae of Allomyrina dichotoma.</title>
        <authorList>
            <person name="Lee S.D."/>
        </authorList>
    </citation>
    <scope>NUCLEOTIDE SEQUENCE</scope>
    <source>
        <strain evidence="1">BWB3-3</strain>
    </source>
</reference>
<dbReference type="AlphaFoldDB" id="A0A940SYG7"/>
<organism evidence="1 2">
    <name type="scientific">Vagococcus allomyrinae</name>
    <dbReference type="NCBI Taxonomy" id="2794353"/>
    <lineage>
        <taxon>Bacteria</taxon>
        <taxon>Bacillati</taxon>
        <taxon>Bacillota</taxon>
        <taxon>Bacilli</taxon>
        <taxon>Lactobacillales</taxon>
        <taxon>Enterococcaceae</taxon>
        <taxon>Vagococcus</taxon>
    </lineage>
</organism>
<gene>
    <name evidence="1" type="ORF">I6N95_20280</name>
</gene>
<comment type="caution">
    <text evidence="1">The sequence shown here is derived from an EMBL/GenBank/DDBJ whole genome shotgun (WGS) entry which is preliminary data.</text>
</comment>